<dbReference type="InterPro" id="IPR038883">
    <property type="entry name" value="AN11006-like"/>
</dbReference>
<feature type="domain" description="DUF7730" evidence="1">
    <location>
        <begin position="19"/>
        <end position="124"/>
    </location>
</feature>
<dbReference type="PANTHER" id="PTHR42085:SF7">
    <property type="entry name" value="F-BOX DOMAIN-CONTAINING PROTEIN"/>
    <property type="match status" value="1"/>
</dbReference>
<accession>A0A9P9DNM2</accession>
<evidence type="ECO:0000259" key="1">
    <source>
        <dbReference type="Pfam" id="PF24864"/>
    </source>
</evidence>
<dbReference type="EMBL" id="JAGMWT010000009">
    <property type="protein sequence ID" value="KAH7122453.1"/>
    <property type="molecule type" value="Genomic_DNA"/>
</dbReference>
<evidence type="ECO:0000313" key="2">
    <source>
        <dbReference type="EMBL" id="KAH7122453.1"/>
    </source>
</evidence>
<sequence length="284" mass="32424">MMAAPSSMVPQEWPRLSLLGLPIEIRREIYSYLLPSTTNIHPRLNHQESSSSAKKEYKLTFVPINLNGCTGVWKILPTRPNSSHDTGHDIVWRRGSVVLLRTNRQIHEECATMIYGESTFVIDVTFDSVHFRYRWLVSSSNLMPGRSYSFLDHFSARNLMRIKNYVVNIEHVDDYTGMIKYNHRGQNLAAGILVQVSDLVELLAGVPCLNRVSIQLVDGDISRVRFPSGRVHRVQDERNFEVSQKVLEPWRRVYGVRYAVVKGVSEEFGAELEKSMMASRGGTD</sequence>
<organism evidence="2 3">
    <name type="scientific">Dendryphion nanum</name>
    <dbReference type="NCBI Taxonomy" id="256645"/>
    <lineage>
        <taxon>Eukaryota</taxon>
        <taxon>Fungi</taxon>
        <taxon>Dikarya</taxon>
        <taxon>Ascomycota</taxon>
        <taxon>Pezizomycotina</taxon>
        <taxon>Dothideomycetes</taxon>
        <taxon>Pleosporomycetidae</taxon>
        <taxon>Pleosporales</taxon>
        <taxon>Torulaceae</taxon>
        <taxon>Dendryphion</taxon>
    </lineage>
</organism>
<dbReference type="InterPro" id="IPR056632">
    <property type="entry name" value="DUF7730"/>
</dbReference>
<gene>
    <name evidence="2" type="ORF">B0J11DRAFT_339497</name>
</gene>
<dbReference type="AlphaFoldDB" id="A0A9P9DNM2"/>
<dbReference type="OrthoDB" id="62952at2759"/>
<evidence type="ECO:0000313" key="3">
    <source>
        <dbReference type="Proteomes" id="UP000700596"/>
    </source>
</evidence>
<reference evidence="2" key="1">
    <citation type="journal article" date="2021" name="Nat. Commun.">
        <title>Genetic determinants of endophytism in the Arabidopsis root mycobiome.</title>
        <authorList>
            <person name="Mesny F."/>
            <person name="Miyauchi S."/>
            <person name="Thiergart T."/>
            <person name="Pickel B."/>
            <person name="Atanasova L."/>
            <person name="Karlsson M."/>
            <person name="Huettel B."/>
            <person name="Barry K.W."/>
            <person name="Haridas S."/>
            <person name="Chen C."/>
            <person name="Bauer D."/>
            <person name="Andreopoulos W."/>
            <person name="Pangilinan J."/>
            <person name="LaButti K."/>
            <person name="Riley R."/>
            <person name="Lipzen A."/>
            <person name="Clum A."/>
            <person name="Drula E."/>
            <person name="Henrissat B."/>
            <person name="Kohler A."/>
            <person name="Grigoriev I.V."/>
            <person name="Martin F.M."/>
            <person name="Hacquard S."/>
        </authorList>
    </citation>
    <scope>NUCLEOTIDE SEQUENCE</scope>
    <source>
        <strain evidence="2">MPI-CAGE-CH-0243</strain>
    </source>
</reference>
<name>A0A9P9DNM2_9PLEO</name>
<dbReference type="PANTHER" id="PTHR42085">
    <property type="entry name" value="F-BOX DOMAIN-CONTAINING PROTEIN"/>
    <property type="match status" value="1"/>
</dbReference>
<dbReference type="Pfam" id="PF24864">
    <property type="entry name" value="DUF7730"/>
    <property type="match status" value="1"/>
</dbReference>
<protein>
    <recommendedName>
        <fullName evidence="1">DUF7730 domain-containing protein</fullName>
    </recommendedName>
</protein>
<keyword evidence="3" id="KW-1185">Reference proteome</keyword>
<comment type="caution">
    <text evidence="2">The sequence shown here is derived from an EMBL/GenBank/DDBJ whole genome shotgun (WGS) entry which is preliminary data.</text>
</comment>
<dbReference type="Proteomes" id="UP000700596">
    <property type="component" value="Unassembled WGS sequence"/>
</dbReference>
<proteinExistence type="predicted"/>